<keyword evidence="8 9" id="KW-0807">Transducer</keyword>
<comment type="caution">
    <text evidence="12">The sequence shown here is derived from an EMBL/GenBank/DDBJ whole genome shotgun (WGS) entry which is preliminary data.</text>
</comment>
<accession>A0A8X7X873</accession>
<dbReference type="PANTHER" id="PTHR45695">
    <property type="entry name" value="LEUCOKININ RECEPTOR-RELATED"/>
    <property type="match status" value="1"/>
</dbReference>
<keyword evidence="13" id="KW-1185">Reference proteome</keyword>
<evidence type="ECO:0000256" key="4">
    <source>
        <dbReference type="ARBA" id="ARBA00023040"/>
    </source>
</evidence>
<dbReference type="PRINTS" id="PR00663">
    <property type="entry name" value="GALANINR"/>
</dbReference>
<name>A0A8X7X873_POLSE</name>
<reference evidence="12 13" key="1">
    <citation type="journal article" date="2021" name="Cell">
        <title>Tracing the genetic footprints of vertebrate landing in non-teleost ray-finned fishes.</title>
        <authorList>
            <person name="Bi X."/>
            <person name="Wang K."/>
            <person name="Yang L."/>
            <person name="Pan H."/>
            <person name="Jiang H."/>
            <person name="Wei Q."/>
            <person name="Fang M."/>
            <person name="Yu H."/>
            <person name="Zhu C."/>
            <person name="Cai Y."/>
            <person name="He Y."/>
            <person name="Gan X."/>
            <person name="Zeng H."/>
            <person name="Yu D."/>
            <person name="Zhu Y."/>
            <person name="Jiang H."/>
            <person name="Qiu Q."/>
            <person name="Yang H."/>
            <person name="Zhang Y.E."/>
            <person name="Wang W."/>
            <person name="Zhu M."/>
            <person name="He S."/>
            <person name="Zhang G."/>
        </authorList>
    </citation>
    <scope>NUCLEOTIDE SEQUENCE [LARGE SCALE GENOMIC DNA]</scope>
    <source>
        <strain evidence="12">Bchr_013</strain>
    </source>
</reference>
<feature type="transmembrane region" description="Helical" evidence="10">
    <location>
        <begin position="96"/>
        <end position="124"/>
    </location>
</feature>
<evidence type="ECO:0000256" key="2">
    <source>
        <dbReference type="ARBA" id="ARBA00022692"/>
    </source>
</evidence>
<feature type="transmembrane region" description="Helical" evidence="10">
    <location>
        <begin position="178"/>
        <end position="198"/>
    </location>
</feature>
<feature type="transmembrane region" description="Helical" evidence="10">
    <location>
        <begin position="229"/>
        <end position="249"/>
    </location>
</feature>
<dbReference type="Gene3D" id="1.20.1070.10">
    <property type="entry name" value="Rhodopsin 7-helix transmembrane proteins"/>
    <property type="match status" value="1"/>
</dbReference>
<organism evidence="12 13">
    <name type="scientific">Polypterus senegalus</name>
    <name type="common">Senegal bichir</name>
    <dbReference type="NCBI Taxonomy" id="55291"/>
    <lineage>
        <taxon>Eukaryota</taxon>
        <taxon>Metazoa</taxon>
        <taxon>Chordata</taxon>
        <taxon>Craniata</taxon>
        <taxon>Vertebrata</taxon>
        <taxon>Euteleostomi</taxon>
        <taxon>Actinopterygii</taxon>
        <taxon>Polypteriformes</taxon>
        <taxon>Polypteridae</taxon>
        <taxon>Polypterus</taxon>
    </lineage>
</organism>
<protein>
    <submittedName>
        <fullName evidence="12">GALR1 protein</fullName>
    </submittedName>
</protein>
<evidence type="ECO:0000259" key="11">
    <source>
        <dbReference type="PROSITE" id="PS50262"/>
    </source>
</evidence>
<keyword evidence="3 10" id="KW-1133">Transmembrane helix</keyword>
<feature type="transmembrane region" description="Helical" evidence="10">
    <location>
        <begin position="289"/>
        <end position="313"/>
    </location>
</feature>
<dbReference type="InterPro" id="IPR000276">
    <property type="entry name" value="GPCR_Rhodpsn"/>
</dbReference>
<feature type="non-terminal residue" evidence="12">
    <location>
        <position position="360"/>
    </location>
</feature>
<comment type="similarity">
    <text evidence="9">Belongs to the G-protein coupled receptor 1 family.</text>
</comment>
<dbReference type="InterPro" id="IPR000405">
    <property type="entry name" value="Galanin_rcpt"/>
</dbReference>
<proteinExistence type="inferred from homology"/>
<dbReference type="PROSITE" id="PS00237">
    <property type="entry name" value="G_PROTEIN_RECEP_F1_1"/>
    <property type="match status" value="1"/>
</dbReference>
<dbReference type="GO" id="GO:0004930">
    <property type="term" value="F:G protein-coupled receptor activity"/>
    <property type="evidence" value="ECO:0007669"/>
    <property type="project" value="UniProtKB-KW"/>
</dbReference>
<feature type="non-terminal residue" evidence="12">
    <location>
        <position position="1"/>
    </location>
</feature>
<evidence type="ECO:0000256" key="1">
    <source>
        <dbReference type="ARBA" id="ARBA00004141"/>
    </source>
</evidence>
<feature type="transmembrane region" description="Helical" evidence="10">
    <location>
        <begin position="256"/>
        <end position="277"/>
    </location>
</feature>
<evidence type="ECO:0000256" key="10">
    <source>
        <dbReference type="SAM" id="Phobius"/>
    </source>
</evidence>
<keyword evidence="7 9" id="KW-0675">Receptor</keyword>
<keyword evidence="5 10" id="KW-0472">Membrane</keyword>
<dbReference type="Pfam" id="PF00001">
    <property type="entry name" value="7tm_1"/>
    <property type="match status" value="1"/>
</dbReference>
<dbReference type="EMBL" id="JAATIS010004040">
    <property type="protein sequence ID" value="KAG2462904.1"/>
    <property type="molecule type" value="Genomic_DNA"/>
</dbReference>
<evidence type="ECO:0000256" key="5">
    <source>
        <dbReference type="ARBA" id="ARBA00023136"/>
    </source>
</evidence>
<dbReference type="SUPFAM" id="SSF81321">
    <property type="entry name" value="Family A G protein-coupled receptor-like"/>
    <property type="match status" value="1"/>
</dbReference>
<dbReference type="Proteomes" id="UP000886611">
    <property type="component" value="Unassembled WGS sequence"/>
</dbReference>
<evidence type="ECO:0000313" key="12">
    <source>
        <dbReference type="EMBL" id="KAG2462904.1"/>
    </source>
</evidence>
<keyword evidence="6" id="KW-1015">Disulfide bond</keyword>
<evidence type="ECO:0000313" key="13">
    <source>
        <dbReference type="Proteomes" id="UP000886611"/>
    </source>
</evidence>
<sequence>MNIYVDRYKDCDQTNTSFVTNMSVEGVSTSSTWTPMNISAALPTAAFSPGDGPVTGPQVIMVPLVFFVVFISGVIGNSLVIVVLSRKKMGKSGTTTNILILNLSMADLAFLFLCVPFQATIYSLPEWIFGPILCKLVHYFATVTMLVSIFTLVAMSADRYIAVVHHAKVSLGLRSRRNAVSGMVIAWLLSLGIAIPVAQHQTYVTGYYEAPNSTFCWEIWESRTQKQSYTAAILILGYLLPLLFISCCYIQTTQTILAVVAIFSLSWFPHHLVTMWANFGQFPLTDASFALRIAAHCLAYGNSCVNPLIYAFLSENFRRAYRDVFRCSWPKTRSVGDVNCRIAAGRSENTVTTMHSSTNM</sequence>
<dbReference type="GO" id="GO:0005886">
    <property type="term" value="C:plasma membrane"/>
    <property type="evidence" value="ECO:0007669"/>
    <property type="project" value="TreeGrafter"/>
</dbReference>
<feature type="transmembrane region" description="Helical" evidence="10">
    <location>
        <begin position="60"/>
        <end position="84"/>
    </location>
</feature>
<keyword evidence="4 9" id="KW-0297">G-protein coupled receptor</keyword>
<keyword evidence="2 9" id="KW-0812">Transmembrane</keyword>
<evidence type="ECO:0000256" key="9">
    <source>
        <dbReference type="RuleBase" id="RU000688"/>
    </source>
</evidence>
<dbReference type="PANTHER" id="PTHR45695:SF25">
    <property type="entry name" value="GALANIN RECEPTOR 1"/>
    <property type="match status" value="1"/>
</dbReference>
<gene>
    <name evidence="12" type="primary">Galr1_0</name>
    <name evidence="12" type="ORF">GTO96_0000196</name>
</gene>
<evidence type="ECO:0000256" key="7">
    <source>
        <dbReference type="ARBA" id="ARBA00023170"/>
    </source>
</evidence>
<feature type="transmembrane region" description="Helical" evidence="10">
    <location>
        <begin position="136"/>
        <end position="157"/>
    </location>
</feature>
<evidence type="ECO:0000256" key="6">
    <source>
        <dbReference type="ARBA" id="ARBA00023157"/>
    </source>
</evidence>
<evidence type="ECO:0000256" key="3">
    <source>
        <dbReference type="ARBA" id="ARBA00022989"/>
    </source>
</evidence>
<feature type="domain" description="G-protein coupled receptors family 1 profile" evidence="11">
    <location>
        <begin position="76"/>
        <end position="310"/>
    </location>
</feature>
<comment type="subcellular location">
    <subcellularLocation>
        <location evidence="1">Membrane</location>
        <topology evidence="1">Multi-pass membrane protein</topology>
    </subcellularLocation>
</comment>
<dbReference type="InterPro" id="IPR017452">
    <property type="entry name" value="GPCR_Rhodpsn_7TM"/>
</dbReference>
<evidence type="ECO:0000256" key="8">
    <source>
        <dbReference type="ARBA" id="ARBA00023224"/>
    </source>
</evidence>
<dbReference type="PROSITE" id="PS50262">
    <property type="entry name" value="G_PROTEIN_RECEP_F1_2"/>
    <property type="match status" value="1"/>
</dbReference>
<dbReference type="PRINTS" id="PR00237">
    <property type="entry name" value="GPCRRHODOPSN"/>
</dbReference>
<dbReference type="AlphaFoldDB" id="A0A8X7X873"/>